<dbReference type="Proteomes" id="UP001597252">
    <property type="component" value="Unassembled WGS sequence"/>
</dbReference>
<sequence>MALADSINQLAAFCGPRQVPQLTQPNMQRLFGRPQADVCVLFGGTIIAGGEVLAQAIRQKVAQHYVIVGGYGHTTAQLFAQMQHFYPQVPPATSEAALFANWLKDQHGLNVDWLEQESTNCGNNITNLLALLQAHAIVPKSLILMQDATMQRRMSATLAKYAPQAAVCDYATYQVRVVQVHEQLQFVAPPLGMWPMDHYIRLLCGEIVRLRDDAQGYGPKGRDYLAHVTLPATVESAFETVIAAFPAAIRQANSAYASRHR</sequence>
<organism evidence="2 3">
    <name type="scientific">Lacticaseibacillus baoqingensis</name>
    <dbReference type="NCBI Taxonomy" id="2486013"/>
    <lineage>
        <taxon>Bacteria</taxon>
        <taxon>Bacillati</taxon>
        <taxon>Bacillota</taxon>
        <taxon>Bacilli</taxon>
        <taxon>Lactobacillales</taxon>
        <taxon>Lactobacillaceae</taxon>
        <taxon>Lacticaseibacillus</taxon>
    </lineage>
</organism>
<dbReference type="InterPro" id="IPR014729">
    <property type="entry name" value="Rossmann-like_a/b/a_fold"/>
</dbReference>
<dbReference type="Gene3D" id="1.10.3620.10">
    <property type="entry name" value="YdcF like domain"/>
    <property type="match status" value="1"/>
</dbReference>
<protein>
    <submittedName>
        <fullName evidence="2">ElyC/SanA/YdcF family protein</fullName>
    </submittedName>
</protein>
<accession>A0ABW4E8K2</accession>
<keyword evidence="3" id="KW-1185">Reference proteome</keyword>
<dbReference type="InterPro" id="IPR051599">
    <property type="entry name" value="Cell_Envelope_Assoc"/>
</dbReference>
<proteinExistence type="predicted"/>
<dbReference type="PANTHER" id="PTHR30336">
    <property type="entry name" value="INNER MEMBRANE PROTEIN, PROBABLE PERMEASE"/>
    <property type="match status" value="1"/>
</dbReference>
<dbReference type="Pfam" id="PF02698">
    <property type="entry name" value="DUF218"/>
    <property type="match status" value="1"/>
</dbReference>
<feature type="domain" description="DUF218" evidence="1">
    <location>
        <begin position="39"/>
        <end position="172"/>
    </location>
</feature>
<name>A0ABW4E8K2_9LACO</name>
<dbReference type="EMBL" id="JBHTON010000018">
    <property type="protein sequence ID" value="MFD1484915.1"/>
    <property type="molecule type" value="Genomic_DNA"/>
</dbReference>
<dbReference type="InterPro" id="IPR003848">
    <property type="entry name" value="DUF218"/>
</dbReference>
<gene>
    <name evidence="2" type="ORF">ACFQ5J_06710</name>
</gene>
<evidence type="ECO:0000259" key="1">
    <source>
        <dbReference type="Pfam" id="PF02698"/>
    </source>
</evidence>
<evidence type="ECO:0000313" key="3">
    <source>
        <dbReference type="Proteomes" id="UP001597252"/>
    </source>
</evidence>
<dbReference type="PANTHER" id="PTHR30336:SF20">
    <property type="entry name" value="DUF218 DOMAIN-CONTAINING PROTEIN"/>
    <property type="match status" value="1"/>
</dbReference>
<dbReference type="Gene3D" id="3.40.50.620">
    <property type="entry name" value="HUPs"/>
    <property type="match status" value="1"/>
</dbReference>
<dbReference type="RefSeq" id="WP_225419523.1">
    <property type="nucleotide sequence ID" value="NZ_JBHTON010000018.1"/>
</dbReference>
<reference evidence="3" key="1">
    <citation type="journal article" date="2019" name="Int. J. Syst. Evol. Microbiol.">
        <title>The Global Catalogue of Microorganisms (GCM) 10K type strain sequencing project: providing services to taxonomists for standard genome sequencing and annotation.</title>
        <authorList>
            <consortium name="The Broad Institute Genomics Platform"/>
            <consortium name="The Broad Institute Genome Sequencing Center for Infectious Disease"/>
            <person name="Wu L."/>
            <person name="Ma J."/>
        </authorList>
    </citation>
    <scope>NUCLEOTIDE SEQUENCE [LARGE SCALE GENOMIC DNA]</scope>
    <source>
        <strain evidence="3">CCM 8903</strain>
    </source>
</reference>
<evidence type="ECO:0000313" key="2">
    <source>
        <dbReference type="EMBL" id="MFD1484915.1"/>
    </source>
</evidence>
<comment type="caution">
    <text evidence="2">The sequence shown here is derived from an EMBL/GenBank/DDBJ whole genome shotgun (WGS) entry which is preliminary data.</text>
</comment>